<organism evidence="1 2">
    <name type="scientific">Triparma columacea</name>
    <dbReference type="NCBI Taxonomy" id="722753"/>
    <lineage>
        <taxon>Eukaryota</taxon>
        <taxon>Sar</taxon>
        <taxon>Stramenopiles</taxon>
        <taxon>Ochrophyta</taxon>
        <taxon>Bolidophyceae</taxon>
        <taxon>Parmales</taxon>
        <taxon>Triparmaceae</taxon>
        <taxon>Triparma</taxon>
    </lineage>
</organism>
<name>A0A9W7GPU0_9STRA</name>
<gene>
    <name evidence="1" type="ORF">TrCOL_g552</name>
</gene>
<comment type="caution">
    <text evidence="1">The sequence shown here is derived from an EMBL/GenBank/DDBJ whole genome shotgun (WGS) entry which is preliminary data.</text>
</comment>
<protein>
    <submittedName>
        <fullName evidence="1">Uncharacterized protein</fullName>
    </submittedName>
</protein>
<accession>A0A9W7GPU0</accession>
<dbReference type="OrthoDB" id="10366403at2759"/>
<evidence type="ECO:0000313" key="2">
    <source>
        <dbReference type="Proteomes" id="UP001165065"/>
    </source>
</evidence>
<sequence length="110" mass="11869">MGKDLHNLIDPLGRNTGASIDKGSLCTKLGHTLVPFSSVCSPLPPPLGYAPYSVLPGCAAYVPLETVEYFELTIDGEADHDVVILKPVGEPMKLHDDILTTGELRERNII</sequence>
<dbReference type="EMBL" id="BRYA01000361">
    <property type="protein sequence ID" value="GMI47822.1"/>
    <property type="molecule type" value="Genomic_DNA"/>
</dbReference>
<evidence type="ECO:0000313" key="1">
    <source>
        <dbReference type="EMBL" id="GMI47822.1"/>
    </source>
</evidence>
<proteinExistence type="predicted"/>
<reference evidence="2" key="1">
    <citation type="journal article" date="2023" name="Commun. Biol.">
        <title>Genome analysis of Parmales, the sister group of diatoms, reveals the evolutionary specialization of diatoms from phago-mixotrophs to photoautotrophs.</title>
        <authorList>
            <person name="Ban H."/>
            <person name="Sato S."/>
            <person name="Yoshikawa S."/>
            <person name="Yamada K."/>
            <person name="Nakamura Y."/>
            <person name="Ichinomiya M."/>
            <person name="Sato N."/>
            <person name="Blanc-Mathieu R."/>
            <person name="Endo H."/>
            <person name="Kuwata A."/>
            <person name="Ogata H."/>
        </authorList>
    </citation>
    <scope>NUCLEOTIDE SEQUENCE [LARGE SCALE GENOMIC DNA]</scope>
</reference>
<dbReference type="Proteomes" id="UP001165065">
    <property type="component" value="Unassembled WGS sequence"/>
</dbReference>
<dbReference type="AlphaFoldDB" id="A0A9W7GPU0"/>
<keyword evidence="2" id="KW-1185">Reference proteome</keyword>